<reference evidence="1 2" key="1">
    <citation type="journal article" date="2013" name="PLoS Genet.">
        <title>Comparative genome structure, secondary metabolite, and effector coding capacity across Cochliobolus pathogens.</title>
        <authorList>
            <person name="Condon B.J."/>
            <person name="Leng Y."/>
            <person name="Wu D."/>
            <person name="Bushley K.E."/>
            <person name="Ohm R.A."/>
            <person name="Otillar R."/>
            <person name="Martin J."/>
            <person name="Schackwitz W."/>
            <person name="Grimwood J."/>
            <person name="MohdZainudin N."/>
            <person name="Xue C."/>
            <person name="Wang R."/>
            <person name="Manning V.A."/>
            <person name="Dhillon B."/>
            <person name="Tu Z.J."/>
            <person name="Steffenson B.J."/>
            <person name="Salamov A."/>
            <person name="Sun H."/>
            <person name="Lowry S."/>
            <person name="LaButti K."/>
            <person name="Han J."/>
            <person name="Copeland A."/>
            <person name="Lindquist E."/>
            <person name="Barry K."/>
            <person name="Schmutz J."/>
            <person name="Baker S.E."/>
            <person name="Ciuffetti L.M."/>
            <person name="Grigoriev I.V."/>
            <person name="Zhong S."/>
            <person name="Turgeon B.G."/>
        </authorList>
    </citation>
    <scope>NUCLEOTIDE SEQUENCE [LARGE SCALE GENOMIC DNA]</scope>
    <source>
        <strain evidence="1 2">FI3</strain>
    </source>
</reference>
<sequence length="101" mass="11475">MQGALRSQLFALNIYYKVPLSNVLNVVQFLFNRYARLSKVFSLVVDVWEVGMSRPWFSRLEGRFAADQYCEPPGAVLSGTLEYAFVGVYREGTLIKMRDGG</sequence>
<gene>
    <name evidence="1" type="ORF">COCVIDRAFT_109984</name>
</gene>
<protein>
    <submittedName>
        <fullName evidence="1">Uncharacterized protein</fullName>
    </submittedName>
</protein>
<dbReference type="RefSeq" id="XP_014552565.1">
    <property type="nucleotide sequence ID" value="XM_014697079.1"/>
</dbReference>
<dbReference type="Proteomes" id="UP000054337">
    <property type="component" value="Unassembled WGS sequence"/>
</dbReference>
<accession>W7EFL0</accession>
<dbReference type="HOGENOM" id="CLU_2291196_0_0_1"/>
<evidence type="ECO:0000313" key="2">
    <source>
        <dbReference type="Proteomes" id="UP000054337"/>
    </source>
</evidence>
<dbReference type="AlphaFoldDB" id="W7EFL0"/>
<name>W7EFL0_BIPV3</name>
<evidence type="ECO:0000313" key="1">
    <source>
        <dbReference type="EMBL" id="EUN22987.1"/>
    </source>
</evidence>
<organism evidence="1 2">
    <name type="scientific">Bipolaris victoriae (strain FI3)</name>
    <name type="common">Victoria blight of oats agent</name>
    <name type="synonym">Cochliobolus victoriae</name>
    <dbReference type="NCBI Taxonomy" id="930091"/>
    <lineage>
        <taxon>Eukaryota</taxon>
        <taxon>Fungi</taxon>
        <taxon>Dikarya</taxon>
        <taxon>Ascomycota</taxon>
        <taxon>Pezizomycotina</taxon>
        <taxon>Dothideomycetes</taxon>
        <taxon>Pleosporomycetidae</taxon>
        <taxon>Pleosporales</taxon>
        <taxon>Pleosporineae</taxon>
        <taxon>Pleosporaceae</taxon>
        <taxon>Bipolaris</taxon>
    </lineage>
</organism>
<dbReference type="EMBL" id="KI968797">
    <property type="protein sequence ID" value="EUN22987.1"/>
    <property type="molecule type" value="Genomic_DNA"/>
</dbReference>
<keyword evidence="2" id="KW-1185">Reference proteome</keyword>
<proteinExistence type="predicted"/>
<dbReference type="GeneID" id="26249681"/>